<dbReference type="InterPro" id="IPR001529">
    <property type="entry name" value="Zn_ribbon_RPB9"/>
</dbReference>
<name>A0A6C0I410_9ZZZZ</name>
<dbReference type="GO" id="GO:0006351">
    <property type="term" value="P:DNA-templated transcription"/>
    <property type="evidence" value="ECO:0007669"/>
    <property type="project" value="InterPro"/>
</dbReference>
<feature type="domain" description="DNA-directed RNA polymerase II subunit RPB9-like zinc ribbon" evidence="1">
    <location>
        <begin position="1"/>
        <end position="33"/>
    </location>
</feature>
<reference evidence="2" key="1">
    <citation type="journal article" date="2020" name="Nature">
        <title>Giant virus diversity and host interactions through global metagenomics.</title>
        <authorList>
            <person name="Schulz F."/>
            <person name="Roux S."/>
            <person name="Paez-Espino D."/>
            <person name="Jungbluth S."/>
            <person name="Walsh D.A."/>
            <person name="Denef V.J."/>
            <person name="McMahon K.D."/>
            <person name="Konstantinidis K.T."/>
            <person name="Eloe-Fadrosh E.A."/>
            <person name="Kyrpides N.C."/>
            <person name="Woyke T."/>
        </authorList>
    </citation>
    <scope>NUCLEOTIDE SEQUENCE</scope>
    <source>
        <strain evidence="2">GVMAG-M-3300023184-190</strain>
    </source>
</reference>
<accession>A0A6C0I410</accession>
<protein>
    <recommendedName>
        <fullName evidence="1">DNA-directed RNA polymerase II subunit RPB9-like zinc ribbon domain-containing protein</fullName>
    </recommendedName>
</protein>
<dbReference type="Pfam" id="PF02150">
    <property type="entry name" value="Zn_ribbon_RPB9"/>
    <property type="match status" value="1"/>
</dbReference>
<proteinExistence type="predicted"/>
<dbReference type="SUPFAM" id="SSF57783">
    <property type="entry name" value="Zinc beta-ribbon"/>
    <property type="match status" value="1"/>
</dbReference>
<dbReference type="EMBL" id="MN740086">
    <property type="protein sequence ID" value="QHT87320.1"/>
    <property type="molecule type" value="Genomic_DNA"/>
</dbReference>
<dbReference type="AlphaFoldDB" id="A0A6C0I410"/>
<evidence type="ECO:0000313" key="2">
    <source>
        <dbReference type="EMBL" id="QHT87320.1"/>
    </source>
</evidence>
<organism evidence="2">
    <name type="scientific">viral metagenome</name>
    <dbReference type="NCBI Taxonomy" id="1070528"/>
    <lineage>
        <taxon>unclassified sequences</taxon>
        <taxon>metagenomes</taxon>
        <taxon>organismal metagenomes</taxon>
    </lineage>
</organism>
<evidence type="ECO:0000259" key="1">
    <source>
        <dbReference type="Pfam" id="PF02150"/>
    </source>
</evidence>
<dbReference type="Gene3D" id="2.20.25.10">
    <property type="match status" value="2"/>
</dbReference>
<sequence length="125" mass="14895">MKFCEQCENMYYISIDPEDPNKLIYYCRNCQYKDRAISEEGVCVINTHVKKTQQQFSHVVNEFTKLDPTLPRIYNMVCPNGSCDTNQDEHKGATEIIYIRYDHDNLKYMYICSHCNKTWKTDEKN</sequence>